<dbReference type="EMBL" id="JABSNP010000004">
    <property type="protein sequence ID" value="NRT18261.1"/>
    <property type="molecule type" value="Genomic_DNA"/>
</dbReference>
<feature type="compositionally biased region" description="Low complexity" evidence="1">
    <location>
        <begin position="71"/>
        <end position="86"/>
    </location>
</feature>
<name>A0ABX2FNY4_9BACT</name>
<proteinExistence type="predicted"/>
<evidence type="ECO:0000256" key="1">
    <source>
        <dbReference type="SAM" id="MobiDB-lite"/>
    </source>
</evidence>
<sequence>MNRLFILLLLSLLLGACTLLHPYRLPTPPVSPELKAQRKAAERARQQSARAAGKHRKQKEEAAAAPPPGAAPAAADAAPAKEPSAANKVKYDKKTGLVKKPKLMRRRVHKAPKKPFKPFEAIGNLFHPKSHPHANPKPSSPRPAPAP</sequence>
<feature type="region of interest" description="Disordered" evidence="1">
    <location>
        <begin position="26"/>
        <end position="147"/>
    </location>
</feature>
<feature type="compositionally biased region" description="Basic and acidic residues" evidence="1">
    <location>
        <begin position="35"/>
        <end position="45"/>
    </location>
</feature>
<accession>A0ABX2FNY4</accession>
<keyword evidence="3" id="KW-1185">Reference proteome</keyword>
<dbReference type="RefSeq" id="WP_173809018.1">
    <property type="nucleotide sequence ID" value="NZ_JABSNP010000004.1"/>
</dbReference>
<organism evidence="2 3">
    <name type="scientific">Hymenobacter caeli</name>
    <dbReference type="NCBI Taxonomy" id="2735894"/>
    <lineage>
        <taxon>Bacteria</taxon>
        <taxon>Pseudomonadati</taxon>
        <taxon>Bacteroidota</taxon>
        <taxon>Cytophagia</taxon>
        <taxon>Cytophagales</taxon>
        <taxon>Hymenobacteraceae</taxon>
        <taxon>Hymenobacter</taxon>
    </lineage>
</organism>
<evidence type="ECO:0000313" key="2">
    <source>
        <dbReference type="EMBL" id="NRT18261.1"/>
    </source>
</evidence>
<feature type="compositionally biased region" description="Basic residues" evidence="1">
    <location>
        <begin position="96"/>
        <end position="116"/>
    </location>
</feature>
<gene>
    <name evidence="2" type="ORF">HNP98_001078</name>
</gene>
<feature type="compositionally biased region" description="Pro residues" evidence="1">
    <location>
        <begin position="138"/>
        <end position="147"/>
    </location>
</feature>
<dbReference type="PROSITE" id="PS51257">
    <property type="entry name" value="PROKAR_LIPOPROTEIN"/>
    <property type="match status" value="1"/>
</dbReference>
<comment type="caution">
    <text evidence="2">The sequence shown here is derived from an EMBL/GenBank/DDBJ whole genome shotgun (WGS) entry which is preliminary data.</text>
</comment>
<evidence type="ECO:0000313" key="3">
    <source>
        <dbReference type="Proteomes" id="UP000779507"/>
    </source>
</evidence>
<reference evidence="2 3" key="1">
    <citation type="submission" date="2020-05" db="EMBL/GenBank/DDBJ databases">
        <title>Genomic Encyclopedia of Type Strains, Phase IV (KMG-V): Genome sequencing to study the core and pangenomes of soil and plant-associated prokaryotes.</title>
        <authorList>
            <person name="Whitman W."/>
        </authorList>
    </citation>
    <scope>NUCLEOTIDE SEQUENCE [LARGE SCALE GENOMIC DNA]</scope>
    <source>
        <strain evidence="2 3">9A</strain>
    </source>
</reference>
<protein>
    <submittedName>
        <fullName evidence="2">Lipid-binding transport protein (Tim44 family)</fullName>
    </submittedName>
</protein>
<dbReference type="Proteomes" id="UP000779507">
    <property type="component" value="Unassembled WGS sequence"/>
</dbReference>